<dbReference type="EMBL" id="JADNRY010000002">
    <property type="protein sequence ID" value="KAF9078261.1"/>
    <property type="molecule type" value="Genomic_DNA"/>
</dbReference>
<protein>
    <submittedName>
        <fullName evidence="1">Uncharacterized protein</fullName>
    </submittedName>
</protein>
<dbReference type="OrthoDB" id="3365698at2759"/>
<evidence type="ECO:0000313" key="2">
    <source>
        <dbReference type="Proteomes" id="UP000772434"/>
    </source>
</evidence>
<gene>
    <name evidence="1" type="ORF">BDP27DRAFT_1356928</name>
</gene>
<comment type="caution">
    <text evidence="1">The sequence shown here is derived from an EMBL/GenBank/DDBJ whole genome shotgun (WGS) entry which is preliminary data.</text>
</comment>
<proteinExistence type="predicted"/>
<dbReference type="Proteomes" id="UP000772434">
    <property type="component" value="Unassembled WGS sequence"/>
</dbReference>
<reference evidence="1" key="1">
    <citation type="submission" date="2020-11" db="EMBL/GenBank/DDBJ databases">
        <authorList>
            <consortium name="DOE Joint Genome Institute"/>
            <person name="Ahrendt S."/>
            <person name="Riley R."/>
            <person name="Andreopoulos W."/>
            <person name="Labutti K."/>
            <person name="Pangilinan J."/>
            <person name="Ruiz-Duenas F.J."/>
            <person name="Barrasa J.M."/>
            <person name="Sanchez-Garcia M."/>
            <person name="Camarero S."/>
            <person name="Miyauchi S."/>
            <person name="Serrano A."/>
            <person name="Linde D."/>
            <person name="Babiker R."/>
            <person name="Drula E."/>
            <person name="Ayuso-Fernandez I."/>
            <person name="Pacheco R."/>
            <person name="Padilla G."/>
            <person name="Ferreira P."/>
            <person name="Barriuso J."/>
            <person name="Kellner H."/>
            <person name="Castanera R."/>
            <person name="Alfaro M."/>
            <person name="Ramirez L."/>
            <person name="Pisabarro A.G."/>
            <person name="Kuo A."/>
            <person name="Tritt A."/>
            <person name="Lipzen A."/>
            <person name="He G."/>
            <person name="Yan M."/>
            <person name="Ng V."/>
            <person name="Cullen D."/>
            <person name="Martin F."/>
            <person name="Rosso M.-N."/>
            <person name="Henrissat B."/>
            <person name="Hibbett D."/>
            <person name="Martinez A.T."/>
            <person name="Grigoriev I.V."/>
        </authorList>
    </citation>
    <scope>NUCLEOTIDE SEQUENCE</scope>
    <source>
        <strain evidence="1">AH 40177</strain>
    </source>
</reference>
<name>A0A9P5Q543_9AGAR</name>
<accession>A0A9P5Q543</accession>
<keyword evidence="2" id="KW-1185">Reference proteome</keyword>
<dbReference type="AlphaFoldDB" id="A0A9P5Q543"/>
<organism evidence="1 2">
    <name type="scientific">Rhodocollybia butyracea</name>
    <dbReference type="NCBI Taxonomy" id="206335"/>
    <lineage>
        <taxon>Eukaryota</taxon>
        <taxon>Fungi</taxon>
        <taxon>Dikarya</taxon>
        <taxon>Basidiomycota</taxon>
        <taxon>Agaricomycotina</taxon>
        <taxon>Agaricomycetes</taxon>
        <taxon>Agaricomycetidae</taxon>
        <taxon>Agaricales</taxon>
        <taxon>Marasmiineae</taxon>
        <taxon>Omphalotaceae</taxon>
        <taxon>Rhodocollybia</taxon>
    </lineage>
</organism>
<sequence length="188" mass="21219">MSMQFCSNCKKNIFTPRLNIDLSSIREKLRSESGPTSVQPDEITSVLQNAQRDLDDYDKETHRLESRRMVLIAEKERTREIMKQTQCLLAPIRKLPDEILGCIFDECCGMNYFNSIGVDPPVDSVGLFRTKPALVLSMAHIVTGCFNESIILVTGRTGISDSGVTYLGHPNLALHLAQRVENWDQDFV</sequence>
<evidence type="ECO:0000313" key="1">
    <source>
        <dbReference type="EMBL" id="KAF9078261.1"/>
    </source>
</evidence>